<evidence type="ECO:0000256" key="2">
    <source>
        <dbReference type="HAMAP-Rule" id="MF_02066"/>
    </source>
</evidence>
<keyword evidence="2" id="KW-0574">Periplasm</keyword>
<keyword evidence="1 2" id="KW-0732">Signal</keyword>
<dbReference type="PROSITE" id="PS50005">
    <property type="entry name" value="TPR"/>
    <property type="match status" value="1"/>
</dbReference>
<gene>
    <name evidence="6" type="primary">ybgF</name>
    <name evidence="2" type="synonym">cpoB</name>
    <name evidence="6" type="ORF">QLQ16_02325</name>
</gene>
<dbReference type="HAMAP" id="MF_02066">
    <property type="entry name" value="CpoB"/>
    <property type="match status" value="1"/>
</dbReference>
<evidence type="ECO:0000259" key="5">
    <source>
        <dbReference type="Pfam" id="PF16331"/>
    </source>
</evidence>
<keyword evidence="2" id="KW-0175">Coiled coil</keyword>
<dbReference type="InterPro" id="IPR019734">
    <property type="entry name" value="TPR_rpt"/>
</dbReference>
<dbReference type="InterPro" id="IPR039565">
    <property type="entry name" value="BamD-like"/>
</dbReference>
<dbReference type="RefSeq" id="WP_283223061.1">
    <property type="nucleotide sequence ID" value="NZ_JASGBH010000001.1"/>
</dbReference>
<comment type="caution">
    <text evidence="6">The sequence shown here is derived from an EMBL/GenBank/DDBJ whole genome shotgun (WGS) entry which is preliminary data.</text>
</comment>
<evidence type="ECO:0000259" key="4">
    <source>
        <dbReference type="Pfam" id="PF13525"/>
    </source>
</evidence>
<feature type="coiled-coil region" evidence="2">
    <location>
        <begin position="40"/>
        <end position="78"/>
    </location>
</feature>
<keyword evidence="2" id="KW-0131">Cell cycle</keyword>
<dbReference type="Proteomes" id="UP001431902">
    <property type="component" value="Unassembled WGS sequence"/>
</dbReference>
<comment type="function">
    <text evidence="2">Mediates coordination of peptidoglycan synthesis and outer membrane constriction during cell division.</text>
</comment>
<keyword evidence="3" id="KW-0802">TPR repeat</keyword>
<feature type="chain" id="PRO_5044927905" description="Cell division coordinator CpoB" evidence="2">
    <location>
        <begin position="29"/>
        <end position="253"/>
    </location>
</feature>
<dbReference type="InterPro" id="IPR014162">
    <property type="entry name" value="CpoB_C"/>
</dbReference>
<feature type="domain" description="YbgF trimerisation" evidence="5">
    <location>
        <begin position="56"/>
        <end position="115"/>
    </location>
</feature>
<dbReference type="InterPro" id="IPR032519">
    <property type="entry name" value="YbgF_tri"/>
</dbReference>
<proteinExistence type="inferred from homology"/>
<dbReference type="Pfam" id="PF16331">
    <property type="entry name" value="TolA_bind_tri"/>
    <property type="match status" value="1"/>
</dbReference>
<accession>A0ABT6X3T0</accession>
<dbReference type="Gene3D" id="1.20.5.110">
    <property type="match status" value="1"/>
</dbReference>
<keyword evidence="2" id="KW-0132">Cell division</keyword>
<protein>
    <recommendedName>
        <fullName evidence="2">Cell division coordinator CpoB</fullName>
    </recommendedName>
</protein>
<feature type="domain" description="Outer membrane lipoprotein BamD-like" evidence="4">
    <location>
        <begin position="133"/>
        <end position="253"/>
    </location>
</feature>
<feature type="repeat" description="TPR" evidence="3">
    <location>
        <begin position="169"/>
        <end position="202"/>
    </location>
</feature>
<keyword evidence="7" id="KW-1185">Reference proteome</keyword>
<dbReference type="InterPro" id="IPR034706">
    <property type="entry name" value="CpoB"/>
</dbReference>
<reference evidence="6" key="1">
    <citation type="submission" date="2023-05" db="EMBL/GenBank/DDBJ databases">
        <title>Limnohabitans sp. strain HM2-2 Genome sequencing and assembly.</title>
        <authorList>
            <person name="Jung Y."/>
        </authorList>
    </citation>
    <scope>NUCLEOTIDE SEQUENCE</scope>
    <source>
        <strain evidence="6">HM2-2</strain>
    </source>
</reference>
<dbReference type="NCBIfam" id="TIGR02795">
    <property type="entry name" value="tol_pal_ybgF"/>
    <property type="match status" value="1"/>
</dbReference>
<feature type="signal peptide" evidence="2">
    <location>
        <begin position="1"/>
        <end position="28"/>
    </location>
</feature>
<dbReference type="Pfam" id="PF13525">
    <property type="entry name" value="YfiO"/>
    <property type="match status" value="1"/>
</dbReference>
<dbReference type="Gene3D" id="1.25.40.10">
    <property type="entry name" value="Tetratricopeptide repeat domain"/>
    <property type="match status" value="1"/>
</dbReference>
<name>A0ABT6X3T0_9BURK</name>
<evidence type="ECO:0000313" key="6">
    <source>
        <dbReference type="EMBL" id="MDI9232668.1"/>
    </source>
</evidence>
<evidence type="ECO:0000313" key="7">
    <source>
        <dbReference type="Proteomes" id="UP001431902"/>
    </source>
</evidence>
<sequence length="253" mass="28184" precursor="true">MATILNLKFLSRLAVMLAWAGVACTAQAALFEDDEARRAILDLRQRLDQSNKSLSEENAQLRRSLLDLQSQIESLRSDVSQTRGAQETLVRDVSEVQQRQKDVAAGVDARLRKFEPIKVSVDGLEFLAEPAEKRDYESAMEIFRKGDFVAAQTALVQFLQRNGRSGYAPSALFWLGNAQYANKGYKDAMANFQQLLTVAPTHARAPEAMLAISNVQLELKDLKGARKSLEDLVKAFPASEAANTARDRLTRLR</sequence>
<organism evidence="6 7">
    <name type="scientific">Limnohabitans lacus</name>
    <dbReference type="NCBI Taxonomy" id="3045173"/>
    <lineage>
        <taxon>Bacteria</taxon>
        <taxon>Pseudomonadati</taxon>
        <taxon>Pseudomonadota</taxon>
        <taxon>Betaproteobacteria</taxon>
        <taxon>Burkholderiales</taxon>
        <taxon>Comamonadaceae</taxon>
        <taxon>Limnohabitans</taxon>
    </lineage>
</organism>
<evidence type="ECO:0000256" key="1">
    <source>
        <dbReference type="ARBA" id="ARBA00022729"/>
    </source>
</evidence>
<comment type="subcellular location">
    <subcellularLocation>
        <location evidence="2">Periplasm</location>
    </subcellularLocation>
</comment>
<dbReference type="InterPro" id="IPR011990">
    <property type="entry name" value="TPR-like_helical_dom_sf"/>
</dbReference>
<evidence type="ECO:0000256" key="3">
    <source>
        <dbReference type="PROSITE-ProRule" id="PRU00339"/>
    </source>
</evidence>
<comment type="similarity">
    <text evidence="2">Belongs to the CpoB family.</text>
</comment>
<dbReference type="EMBL" id="JASGBH010000001">
    <property type="protein sequence ID" value="MDI9232668.1"/>
    <property type="molecule type" value="Genomic_DNA"/>
</dbReference>
<dbReference type="SUPFAM" id="SSF48452">
    <property type="entry name" value="TPR-like"/>
    <property type="match status" value="1"/>
</dbReference>